<protein>
    <submittedName>
        <fullName evidence="1">Uncharacterized protein</fullName>
    </submittedName>
</protein>
<evidence type="ECO:0000313" key="1">
    <source>
        <dbReference type="EMBL" id="KAI3725833.1"/>
    </source>
</evidence>
<gene>
    <name evidence="1" type="ORF">L1987_65629</name>
</gene>
<reference evidence="2" key="1">
    <citation type="journal article" date="2022" name="Mol. Ecol. Resour.">
        <title>The genomes of chicory, endive, great burdock and yacon provide insights into Asteraceae palaeo-polyploidization history and plant inulin production.</title>
        <authorList>
            <person name="Fan W."/>
            <person name="Wang S."/>
            <person name="Wang H."/>
            <person name="Wang A."/>
            <person name="Jiang F."/>
            <person name="Liu H."/>
            <person name="Zhao H."/>
            <person name="Xu D."/>
            <person name="Zhang Y."/>
        </authorList>
    </citation>
    <scope>NUCLEOTIDE SEQUENCE [LARGE SCALE GENOMIC DNA]</scope>
    <source>
        <strain evidence="2">cv. Yunnan</strain>
    </source>
</reference>
<comment type="caution">
    <text evidence="1">The sequence shown here is derived from an EMBL/GenBank/DDBJ whole genome shotgun (WGS) entry which is preliminary data.</text>
</comment>
<dbReference type="EMBL" id="CM042039">
    <property type="protein sequence ID" value="KAI3725833.1"/>
    <property type="molecule type" value="Genomic_DNA"/>
</dbReference>
<evidence type="ECO:0000313" key="2">
    <source>
        <dbReference type="Proteomes" id="UP001056120"/>
    </source>
</evidence>
<keyword evidence="2" id="KW-1185">Reference proteome</keyword>
<reference evidence="1 2" key="2">
    <citation type="journal article" date="2022" name="Mol. Ecol. Resour.">
        <title>The genomes of chicory, endive, great burdock and yacon provide insights into Asteraceae paleo-polyploidization history and plant inulin production.</title>
        <authorList>
            <person name="Fan W."/>
            <person name="Wang S."/>
            <person name="Wang H."/>
            <person name="Wang A."/>
            <person name="Jiang F."/>
            <person name="Liu H."/>
            <person name="Zhao H."/>
            <person name="Xu D."/>
            <person name="Zhang Y."/>
        </authorList>
    </citation>
    <scope>NUCLEOTIDE SEQUENCE [LARGE SCALE GENOMIC DNA]</scope>
    <source>
        <strain evidence="2">cv. Yunnan</strain>
        <tissue evidence="1">Leaves</tissue>
    </source>
</reference>
<organism evidence="1 2">
    <name type="scientific">Smallanthus sonchifolius</name>
    <dbReference type="NCBI Taxonomy" id="185202"/>
    <lineage>
        <taxon>Eukaryota</taxon>
        <taxon>Viridiplantae</taxon>
        <taxon>Streptophyta</taxon>
        <taxon>Embryophyta</taxon>
        <taxon>Tracheophyta</taxon>
        <taxon>Spermatophyta</taxon>
        <taxon>Magnoliopsida</taxon>
        <taxon>eudicotyledons</taxon>
        <taxon>Gunneridae</taxon>
        <taxon>Pentapetalae</taxon>
        <taxon>asterids</taxon>
        <taxon>campanulids</taxon>
        <taxon>Asterales</taxon>
        <taxon>Asteraceae</taxon>
        <taxon>Asteroideae</taxon>
        <taxon>Heliantheae alliance</taxon>
        <taxon>Millerieae</taxon>
        <taxon>Smallanthus</taxon>
    </lineage>
</organism>
<dbReference type="Proteomes" id="UP001056120">
    <property type="component" value="Linkage Group LG22"/>
</dbReference>
<proteinExistence type="predicted"/>
<name>A0ACB9BUX3_9ASTR</name>
<sequence>MKMPTARSRVTGKRKKGNASTSRAQEVELDPAQAPKWGSKIALSSFEKHWQVYHYNKKMEVIKNPEMLRTPGGNSPRTSKLKGTVNGVEVVMSFEVLSSLDRFDAGIKPEGEYYYPSDDYILCNDMESKGEWTNMIEELFEGDHVKIRNYEIRVLFALTTGRINLSFRQLIMVNIWESRESALKKSIPHAHLISHMLEKAHVIPRTSMPKIVRFKRTVFNDLLEFKETVQSFILKENVGV</sequence>
<accession>A0ACB9BUX3</accession>